<dbReference type="EMBL" id="JBHTOG010000063">
    <property type="protein sequence ID" value="MFD1433297.1"/>
    <property type="molecule type" value="Genomic_DNA"/>
</dbReference>
<keyword evidence="2" id="KW-1185">Reference proteome</keyword>
<gene>
    <name evidence="1" type="ORF">ACFQ47_11530</name>
</gene>
<comment type="caution">
    <text evidence="1">The sequence shown here is derived from an EMBL/GenBank/DDBJ whole genome shotgun (WGS) entry which is preliminary data.</text>
</comment>
<reference evidence="2" key="1">
    <citation type="journal article" date="2019" name="Int. J. Syst. Evol. Microbiol.">
        <title>The Global Catalogue of Microorganisms (GCM) 10K type strain sequencing project: providing services to taxonomists for standard genome sequencing and annotation.</title>
        <authorList>
            <consortium name="The Broad Institute Genomics Platform"/>
            <consortium name="The Broad Institute Genome Sequencing Center for Infectious Disease"/>
            <person name="Wu L."/>
            <person name="Ma J."/>
        </authorList>
    </citation>
    <scope>NUCLEOTIDE SEQUENCE [LARGE SCALE GENOMIC DNA]</scope>
    <source>
        <strain evidence="2">CCM 8947</strain>
    </source>
</reference>
<proteinExistence type="predicted"/>
<protein>
    <submittedName>
        <fullName evidence="1">Uncharacterized protein</fullName>
    </submittedName>
</protein>
<dbReference type="Proteomes" id="UP001597192">
    <property type="component" value="Unassembled WGS sequence"/>
</dbReference>
<organism evidence="1 2">
    <name type="scientific">Lacticaseibacillus yichunensis</name>
    <dbReference type="NCBI Taxonomy" id="2486015"/>
    <lineage>
        <taxon>Bacteria</taxon>
        <taxon>Bacillati</taxon>
        <taxon>Bacillota</taxon>
        <taxon>Bacilli</taxon>
        <taxon>Lactobacillales</taxon>
        <taxon>Lactobacillaceae</taxon>
        <taxon>Lacticaseibacillus</taxon>
    </lineage>
</organism>
<evidence type="ECO:0000313" key="1">
    <source>
        <dbReference type="EMBL" id="MFD1433297.1"/>
    </source>
</evidence>
<evidence type="ECO:0000313" key="2">
    <source>
        <dbReference type="Proteomes" id="UP001597192"/>
    </source>
</evidence>
<name>A0ABW4CQQ6_9LACO</name>
<sequence>MESTNESEGKAMDVDELTTYLDENSRVVSNFRAKMMAYEVEKNKRRQPAKRWNQTQLDRAVDKSQATFMKSVFDQLSGSISADKSAKEWATFIDDNEIADSLEESVDMIDMDEA</sequence>
<accession>A0ABW4CQQ6</accession>
<dbReference type="RefSeq" id="WP_125696173.1">
    <property type="nucleotide sequence ID" value="NZ_JBHTOG010000063.1"/>
</dbReference>